<dbReference type="InterPro" id="IPR051681">
    <property type="entry name" value="Ser/Thr_Kinases-Pseudokinases"/>
</dbReference>
<dbReference type="InterPro" id="IPR011009">
    <property type="entry name" value="Kinase-like_dom_sf"/>
</dbReference>
<dbReference type="SUPFAM" id="SSF56112">
    <property type="entry name" value="Protein kinase-like (PK-like)"/>
    <property type="match status" value="1"/>
</dbReference>
<dbReference type="PANTHER" id="PTHR44329">
    <property type="entry name" value="SERINE/THREONINE-PROTEIN KINASE TNNI3K-RELATED"/>
    <property type="match status" value="1"/>
</dbReference>
<dbReference type="InterPro" id="IPR001245">
    <property type="entry name" value="Ser-Thr/Tyr_kinase_cat_dom"/>
</dbReference>
<keyword evidence="2" id="KW-0808">Transferase</keyword>
<organism evidence="2 3">
    <name type="scientific">Cordyceps fumosorosea (strain ARSEF 2679)</name>
    <name type="common">Isaria fumosorosea</name>
    <dbReference type="NCBI Taxonomy" id="1081104"/>
    <lineage>
        <taxon>Eukaryota</taxon>
        <taxon>Fungi</taxon>
        <taxon>Dikarya</taxon>
        <taxon>Ascomycota</taxon>
        <taxon>Pezizomycotina</taxon>
        <taxon>Sordariomycetes</taxon>
        <taxon>Hypocreomycetidae</taxon>
        <taxon>Hypocreales</taxon>
        <taxon>Cordycipitaceae</taxon>
        <taxon>Cordyceps</taxon>
    </lineage>
</organism>
<keyword evidence="3" id="KW-1185">Reference proteome</keyword>
<dbReference type="RefSeq" id="XP_018701915.1">
    <property type="nucleotide sequence ID" value="XM_018851003.1"/>
</dbReference>
<comment type="caution">
    <text evidence="2">The sequence shown here is derived from an EMBL/GenBank/DDBJ whole genome shotgun (WGS) entry which is preliminary data.</text>
</comment>
<reference evidence="2 3" key="1">
    <citation type="journal article" date="2016" name="Genome Biol. Evol.">
        <title>Divergent and convergent evolution of fungal pathogenicity.</title>
        <authorList>
            <person name="Shang Y."/>
            <person name="Xiao G."/>
            <person name="Zheng P."/>
            <person name="Cen K."/>
            <person name="Zhan S."/>
            <person name="Wang C."/>
        </authorList>
    </citation>
    <scope>NUCLEOTIDE SEQUENCE [LARGE SCALE GENOMIC DNA]</scope>
    <source>
        <strain evidence="2 3">ARSEF 2679</strain>
    </source>
</reference>
<dbReference type="STRING" id="1081104.A0A167PPD0"/>
<accession>A0A167PPD0</accession>
<keyword evidence="2" id="KW-0418">Kinase</keyword>
<dbReference type="GO" id="GO:0005524">
    <property type="term" value="F:ATP binding"/>
    <property type="evidence" value="ECO:0007669"/>
    <property type="project" value="InterPro"/>
</dbReference>
<proteinExistence type="predicted"/>
<evidence type="ECO:0000313" key="3">
    <source>
        <dbReference type="Proteomes" id="UP000076744"/>
    </source>
</evidence>
<name>A0A167PPD0_CORFA</name>
<dbReference type="AlphaFoldDB" id="A0A167PPD0"/>
<dbReference type="GeneID" id="30023692"/>
<dbReference type="Proteomes" id="UP000076744">
    <property type="component" value="Unassembled WGS sequence"/>
</dbReference>
<dbReference type="InterPro" id="IPR000719">
    <property type="entry name" value="Prot_kinase_dom"/>
</dbReference>
<sequence>MPTSYPPYPPGFGQRDVISRGTTGLIVLDAQTQTIIRWPENDRDWQGIQHERQVYEQLDALGGHEGLLGCYGCEDTYGLRLEYTAYRDLQSHIRYKGINQPLELQWMIQVARVLEFIHRHGVIHGSVALRHVMLDAEGNAALGDFAWCSMRGSGHLAAKSAASHEYPGDRLTVQGDLFAFGSAMYELVTGMEPFVTLRDEDIRARFRRGVFPDVAALGALGAIISKCWTTAYENTKDVVDALEGKDGLVTRPQRAHTC</sequence>
<feature type="domain" description="Protein kinase" evidence="1">
    <location>
        <begin position="12"/>
        <end position="249"/>
    </location>
</feature>
<evidence type="ECO:0000259" key="1">
    <source>
        <dbReference type="PROSITE" id="PS50011"/>
    </source>
</evidence>
<protein>
    <submittedName>
        <fullName evidence="2">Protein kinase-like domain protein</fullName>
    </submittedName>
</protein>
<dbReference type="Gene3D" id="1.10.510.10">
    <property type="entry name" value="Transferase(Phosphotransferase) domain 1"/>
    <property type="match status" value="1"/>
</dbReference>
<dbReference type="EMBL" id="AZHB01000021">
    <property type="protein sequence ID" value="OAA56884.1"/>
    <property type="molecule type" value="Genomic_DNA"/>
</dbReference>
<dbReference type="GO" id="GO:0004674">
    <property type="term" value="F:protein serine/threonine kinase activity"/>
    <property type="evidence" value="ECO:0007669"/>
    <property type="project" value="TreeGrafter"/>
</dbReference>
<dbReference type="PANTHER" id="PTHR44329:SF260">
    <property type="entry name" value="PROTEIN KINASE DOMAIN-CONTAINING PROTEIN"/>
    <property type="match status" value="1"/>
</dbReference>
<dbReference type="OrthoDB" id="4868228at2759"/>
<evidence type="ECO:0000313" key="2">
    <source>
        <dbReference type="EMBL" id="OAA56884.1"/>
    </source>
</evidence>
<dbReference type="PROSITE" id="PS50011">
    <property type="entry name" value="PROTEIN_KINASE_DOM"/>
    <property type="match status" value="1"/>
</dbReference>
<gene>
    <name evidence="2" type="ORF">ISF_07400</name>
</gene>
<dbReference type="Pfam" id="PF07714">
    <property type="entry name" value="PK_Tyr_Ser-Thr"/>
    <property type="match status" value="1"/>
</dbReference>